<dbReference type="Pfam" id="PF07308">
    <property type="entry name" value="DUF1456"/>
    <property type="match status" value="2"/>
</dbReference>
<dbReference type="PANTHER" id="PTHR37805:SF1">
    <property type="entry name" value="CYTOPLASMIC PROTEIN"/>
    <property type="match status" value="1"/>
</dbReference>
<dbReference type="InterPro" id="IPR009921">
    <property type="entry name" value="YehS-like"/>
</dbReference>
<dbReference type="KEGG" id="maes:Ga0123461_0661"/>
<proteinExistence type="predicted"/>
<dbReference type="Proteomes" id="UP000231701">
    <property type="component" value="Chromosome"/>
</dbReference>
<accession>A0A2K8KW62</accession>
<name>A0A2K8KW62_MARES</name>
<dbReference type="PANTHER" id="PTHR37805">
    <property type="entry name" value="CYTOPLASMIC PROTEIN-RELATED"/>
    <property type="match status" value="1"/>
</dbReference>
<gene>
    <name evidence="1" type="ORF">Ga0123461_0661</name>
</gene>
<reference evidence="1 2" key="1">
    <citation type="submission" date="2016-12" db="EMBL/GenBank/DDBJ databases">
        <title>Isolation and genomic insights into novel planktonic Zetaproteobacteria from stratified waters of the Chesapeake Bay.</title>
        <authorList>
            <person name="McAllister S.M."/>
            <person name="Kato S."/>
            <person name="Chan C.S."/>
            <person name="Chiu B.K."/>
            <person name="Field E.K."/>
        </authorList>
    </citation>
    <scope>NUCLEOTIDE SEQUENCE [LARGE SCALE GENOMIC DNA]</scope>
    <source>
        <strain evidence="1 2">CP-5</strain>
    </source>
</reference>
<keyword evidence="2" id="KW-1185">Reference proteome</keyword>
<dbReference type="EMBL" id="CP018799">
    <property type="protein sequence ID" value="ATX79087.1"/>
    <property type="molecule type" value="Genomic_DNA"/>
</dbReference>
<evidence type="ECO:0000313" key="2">
    <source>
        <dbReference type="Proteomes" id="UP000231701"/>
    </source>
</evidence>
<dbReference type="AlphaFoldDB" id="A0A2K8KW62"/>
<sequence>MTNNDIMRRIRYAFDFDDSKMIALFDLADLKVTRQQISAWLKKDDDPAFVECSERELAIFLNGLINDRRGKKEGSQPVDDLRLNNNIIFRKLRIALNLKDDDLLALLKLAGFPISKPELSALFRKPDNRHFRVCKDQILRNFIKGVQLKYRPDKAAKKDLETDQPVAEGFKWPK</sequence>
<organism evidence="1 2">
    <name type="scientific">Mariprofundus aestuarium</name>
    <dbReference type="NCBI Taxonomy" id="1921086"/>
    <lineage>
        <taxon>Bacteria</taxon>
        <taxon>Pseudomonadati</taxon>
        <taxon>Pseudomonadota</taxon>
        <taxon>Candidatius Mariprofundia</taxon>
        <taxon>Mariprofundales</taxon>
        <taxon>Mariprofundaceae</taxon>
        <taxon>Mariprofundus</taxon>
    </lineage>
</organism>
<dbReference type="RefSeq" id="WP_100277019.1">
    <property type="nucleotide sequence ID" value="NZ_CP018799.1"/>
</dbReference>
<protein>
    <submittedName>
        <fullName evidence="1">Uncharacterized conserved protein YehS, DUF1456 family</fullName>
    </submittedName>
</protein>
<evidence type="ECO:0000313" key="1">
    <source>
        <dbReference type="EMBL" id="ATX79087.1"/>
    </source>
</evidence>
<dbReference type="OrthoDB" id="9788465at2"/>